<organism evidence="2 3">
    <name type="scientific">Dyella mobilis</name>
    <dbReference type="NCBI Taxonomy" id="1849582"/>
    <lineage>
        <taxon>Bacteria</taxon>
        <taxon>Pseudomonadati</taxon>
        <taxon>Pseudomonadota</taxon>
        <taxon>Gammaproteobacteria</taxon>
        <taxon>Lysobacterales</taxon>
        <taxon>Rhodanobacteraceae</taxon>
        <taxon>Dyella</taxon>
    </lineage>
</organism>
<evidence type="ECO:0000313" key="2">
    <source>
        <dbReference type="EMBL" id="MBM7128879.1"/>
    </source>
</evidence>
<name>A0ABS2KCQ4_9GAMM</name>
<protein>
    <recommendedName>
        <fullName evidence="4">ABC-2 type transport system permease protein</fullName>
    </recommendedName>
</protein>
<dbReference type="RefSeq" id="WP_204630504.1">
    <property type="nucleotide sequence ID" value="NZ_BSOC01000007.1"/>
</dbReference>
<comment type="caution">
    <text evidence="2">The sequence shown here is derived from an EMBL/GenBank/DDBJ whole genome shotgun (WGS) entry which is preliminary data.</text>
</comment>
<feature type="transmembrane region" description="Helical" evidence="1">
    <location>
        <begin position="61"/>
        <end position="81"/>
    </location>
</feature>
<keyword evidence="1" id="KW-1133">Transmembrane helix</keyword>
<sequence>MSVTMPLLFKAWRESSGRFLLGAALLAATCVLGVVCRDGLIGWYAPRGEFIGDRYVGYIYRLIYGGPARALFVILSMVLALGGLQRERLHRTVGFTLALPVSRLHLTLAQALLGVGQIAVLSVLPLLTLMMCSRLAHVSYPLGQMARFALLWFVGGTVFFAIAFLSAILFSSEYAALAISFVFSIFYPVATLIPPLSRYPLNIHHIMSGMAMPYFDAREALLVGAPPWMLLACMMAVAAALIAVAVQVARQRDFC</sequence>
<keyword evidence="3" id="KW-1185">Reference proteome</keyword>
<dbReference type="Proteomes" id="UP001430193">
    <property type="component" value="Unassembled WGS sequence"/>
</dbReference>
<feature type="transmembrane region" description="Helical" evidence="1">
    <location>
        <begin position="174"/>
        <end position="192"/>
    </location>
</feature>
<dbReference type="EMBL" id="JADIKF010000036">
    <property type="protein sequence ID" value="MBM7128879.1"/>
    <property type="molecule type" value="Genomic_DNA"/>
</dbReference>
<accession>A0ABS2KCQ4</accession>
<evidence type="ECO:0008006" key="4">
    <source>
        <dbReference type="Google" id="ProtNLM"/>
    </source>
</evidence>
<evidence type="ECO:0000313" key="3">
    <source>
        <dbReference type="Proteomes" id="UP001430193"/>
    </source>
</evidence>
<feature type="transmembrane region" description="Helical" evidence="1">
    <location>
        <begin position="148"/>
        <end position="168"/>
    </location>
</feature>
<proteinExistence type="predicted"/>
<reference evidence="2" key="1">
    <citation type="submission" date="2020-10" db="EMBL/GenBank/DDBJ databases">
        <title>Phylogeny of dyella-like bacteria.</title>
        <authorList>
            <person name="Fu J."/>
        </authorList>
    </citation>
    <scope>NUCLEOTIDE SEQUENCE</scope>
    <source>
        <strain evidence="2">DHON07</strain>
    </source>
</reference>
<keyword evidence="1" id="KW-0472">Membrane</keyword>
<keyword evidence="1" id="KW-0812">Transmembrane</keyword>
<evidence type="ECO:0000256" key="1">
    <source>
        <dbReference type="SAM" id="Phobius"/>
    </source>
</evidence>
<feature type="transmembrane region" description="Helical" evidence="1">
    <location>
        <begin position="227"/>
        <end position="249"/>
    </location>
</feature>
<gene>
    <name evidence="2" type="ORF">ISS99_05020</name>
</gene>
<feature type="transmembrane region" description="Helical" evidence="1">
    <location>
        <begin position="118"/>
        <end position="136"/>
    </location>
</feature>